<dbReference type="RefSeq" id="WP_184973498.1">
    <property type="nucleotide sequence ID" value="NZ_JACHIN010000020.1"/>
</dbReference>
<name>A0A7W8ELS4_9ACTN</name>
<reference evidence="2 3" key="1">
    <citation type="submission" date="2020-08" db="EMBL/GenBank/DDBJ databases">
        <title>Genomic Encyclopedia of Type Strains, Phase IV (KMG-IV): sequencing the most valuable type-strain genomes for metagenomic binning, comparative biology and taxonomic classification.</title>
        <authorList>
            <person name="Goeker M."/>
        </authorList>
    </citation>
    <scope>NUCLEOTIDE SEQUENCE [LARGE SCALE GENOMIC DNA]</scope>
    <source>
        <strain evidence="2 3">DSM 45385</strain>
    </source>
</reference>
<dbReference type="Proteomes" id="UP000568380">
    <property type="component" value="Unassembled WGS sequence"/>
</dbReference>
<comment type="caution">
    <text evidence="2">The sequence shown here is derived from an EMBL/GenBank/DDBJ whole genome shotgun (WGS) entry which is preliminary data.</text>
</comment>
<dbReference type="PROSITE" id="PS51257">
    <property type="entry name" value="PROKAR_LIPOPROTEIN"/>
    <property type="match status" value="1"/>
</dbReference>
<accession>A0A7W8ELS4</accession>
<organism evidence="2 3">
    <name type="scientific">Nonomuraea endophytica</name>
    <dbReference type="NCBI Taxonomy" id="714136"/>
    <lineage>
        <taxon>Bacteria</taxon>
        <taxon>Bacillati</taxon>
        <taxon>Actinomycetota</taxon>
        <taxon>Actinomycetes</taxon>
        <taxon>Streptosporangiales</taxon>
        <taxon>Streptosporangiaceae</taxon>
        <taxon>Nonomuraea</taxon>
    </lineage>
</organism>
<feature type="signal peptide" evidence="1">
    <location>
        <begin position="1"/>
        <end position="21"/>
    </location>
</feature>
<protein>
    <recommendedName>
        <fullName evidence="4">GerMN domain-containing protein</fullName>
    </recommendedName>
</protein>
<feature type="chain" id="PRO_5039125892" description="GerMN domain-containing protein" evidence="1">
    <location>
        <begin position="22"/>
        <end position="160"/>
    </location>
</feature>
<keyword evidence="1" id="KW-0732">Signal</keyword>
<evidence type="ECO:0008006" key="4">
    <source>
        <dbReference type="Google" id="ProtNLM"/>
    </source>
</evidence>
<proteinExistence type="predicted"/>
<evidence type="ECO:0000313" key="3">
    <source>
        <dbReference type="Proteomes" id="UP000568380"/>
    </source>
</evidence>
<dbReference type="AlphaFoldDB" id="A0A7W8ELS4"/>
<evidence type="ECO:0000313" key="2">
    <source>
        <dbReference type="EMBL" id="MBB5083951.1"/>
    </source>
</evidence>
<sequence length="160" mass="16340">MKAGRARLVLAAGLVSLVAAAGCGVRPSDAISAGAPPSGSVAPAMTVTLYLVKNSRLTGVTRPRIRPMFLPDILAQLAAGPTAEERARGLTTDVPPEANPIAVTVKSPSRLVLNPSIPGSELSPLAVQQIVCTTAALQENPDEISVVGSGQSVDPRDCPE</sequence>
<gene>
    <name evidence="2" type="ORF">HNR40_009459</name>
</gene>
<keyword evidence="3" id="KW-1185">Reference proteome</keyword>
<dbReference type="EMBL" id="JACHIN010000020">
    <property type="protein sequence ID" value="MBB5083951.1"/>
    <property type="molecule type" value="Genomic_DNA"/>
</dbReference>
<evidence type="ECO:0000256" key="1">
    <source>
        <dbReference type="SAM" id="SignalP"/>
    </source>
</evidence>